<evidence type="ECO:0000256" key="1">
    <source>
        <dbReference type="ARBA" id="ARBA00022801"/>
    </source>
</evidence>
<dbReference type="Gene3D" id="3.40.50.850">
    <property type="entry name" value="Isochorismatase-like"/>
    <property type="match status" value="1"/>
</dbReference>
<gene>
    <name evidence="3" type="ORF">AKJ09_03329</name>
</gene>
<feature type="domain" description="Isochorismatase-like" evidence="2">
    <location>
        <begin position="12"/>
        <end position="193"/>
    </location>
</feature>
<dbReference type="InterPro" id="IPR000868">
    <property type="entry name" value="Isochorismatase-like_dom"/>
</dbReference>
<dbReference type="SUPFAM" id="SSF52499">
    <property type="entry name" value="Isochorismatase-like hydrolases"/>
    <property type="match status" value="1"/>
</dbReference>
<sequence length="205" mass="21978">MPDFPVNPKKLALVNVDLQNVFVENTPLASPDGLDVVERVNRLSAACRKAGILVVHTAHVTRPDGSNAGVMGEIFPPVREGVIAAGSFPATLHKNLVIEKDDIRLDKPRFGAFHATDLELILRARGVDGIIVTGIATDVCVDLTVREANVRDFRVFLTSDGTGTADRNGIPRQDIQKATLATLGFSFAQVVSVDEMIAKIEGAKA</sequence>
<dbReference type="PANTHER" id="PTHR43540">
    <property type="entry name" value="PEROXYUREIDOACRYLATE/UREIDOACRYLATE AMIDOHYDROLASE-RELATED"/>
    <property type="match status" value="1"/>
</dbReference>
<accession>A0A0K1PSZ3</accession>
<dbReference type="PANTHER" id="PTHR43540:SF6">
    <property type="entry name" value="ISOCHORISMATASE-LIKE DOMAIN-CONTAINING PROTEIN"/>
    <property type="match status" value="1"/>
</dbReference>
<dbReference type="InterPro" id="IPR036380">
    <property type="entry name" value="Isochorismatase-like_sf"/>
</dbReference>
<protein>
    <submittedName>
        <fullName evidence="3">Nicotinamidase</fullName>
    </submittedName>
</protein>
<keyword evidence="4" id="KW-1185">Reference proteome</keyword>
<dbReference type="Proteomes" id="UP000064967">
    <property type="component" value="Chromosome"/>
</dbReference>
<reference evidence="3 4" key="1">
    <citation type="submission" date="2015-08" db="EMBL/GenBank/DDBJ databases">
        <authorList>
            <person name="Babu N.S."/>
            <person name="Beckwith C.J."/>
            <person name="Beseler K.G."/>
            <person name="Brison A."/>
            <person name="Carone J.V."/>
            <person name="Caskin T.P."/>
            <person name="Diamond M."/>
            <person name="Durham M.E."/>
            <person name="Foxe J.M."/>
            <person name="Go M."/>
            <person name="Henderson B.A."/>
            <person name="Jones I.B."/>
            <person name="McGettigan J.A."/>
            <person name="Micheletti S.J."/>
            <person name="Nasrallah M.E."/>
            <person name="Ortiz D."/>
            <person name="Piller C.R."/>
            <person name="Privatt S.R."/>
            <person name="Schneider S.L."/>
            <person name="Sharp S."/>
            <person name="Smith T.C."/>
            <person name="Stanton J.D."/>
            <person name="Ullery H.E."/>
            <person name="Wilson R.J."/>
            <person name="Serrano M.G."/>
            <person name="Buck G."/>
            <person name="Lee V."/>
            <person name="Wang Y."/>
            <person name="Carvalho R."/>
            <person name="Voegtly L."/>
            <person name="Shi R."/>
            <person name="Duckworth R."/>
            <person name="Johnson A."/>
            <person name="Loviza R."/>
            <person name="Walstead R."/>
            <person name="Shah Z."/>
            <person name="Kiflezghi M."/>
            <person name="Wade K."/>
            <person name="Ball S.L."/>
            <person name="Bradley K.W."/>
            <person name="Asai D.J."/>
            <person name="Bowman C.A."/>
            <person name="Russell D.A."/>
            <person name="Pope W.H."/>
            <person name="Jacobs-Sera D."/>
            <person name="Hendrix R.W."/>
            <person name="Hatfull G.F."/>
        </authorList>
    </citation>
    <scope>NUCLEOTIDE SEQUENCE [LARGE SCALE GENOMIC DNA]</scope>
    <source>
        <strain evidence="3 4">DSM 27648</strain>
    </source>
</reference>
<evidence type="ECO:0000313" key="4">
    <source>
        <dbReference type="Proteomes" id="UP000064967"/>
    </source>
</evidence>
<dbReference type="GO" id="GO:0016787">
    <property type="term" value="F:hydrolase activity"/>
    <property type="evidence" value="ECO:0007669"/>
    <property type="project" value="UniProtKB-KW"/>
</dbReference>
<keyword evidence="1" id="KW-0378">Hydrolase</keyword>
<dbReference type="EMBL" id="CP012333">
    <property type="protein sequence ID" value="AKU96665.1"/>
    <property type="molecule type" value="Genomic_DNA"/>
</dbReference>
<dbReference type="KEGG" id="llu:AKJ09_03329"/>
<dbReference type="STRING" id="1391654.AKJ09_03329"/>
<evidence type="ECO:0000313" key="3">
    <source>
        <dbReference type="EMBL" id="AKU96665.1"/>
    </source>
</evidence>
<name>A0A0K1PSZ3_9BACT</name>
<dbReference type="OrthoDB" id="9791276at2"/>
<proteinExistence type="predicted"/>
<dbReference type="CDD" id="cd00431">
    <property type="entry name" value="cysteine_hydrolases"/>
    <property type="match status" value="1"/>
</dbReference>
<evidence type="ECO:0000259" key="2">
    <source>
        <dbReference type="Pfam" id="PF00857"/>
    </source>
</evidence>
<dbReference type="AlphaFoldDB" id="A0A0K1PSZ3"/>
<dbReference type="Pfam" id="PF00857">
    <property type="entry name" value="Isochorismatase"/>
    <property type="match status" value="1"/>
</dbReference>
<dbReference type="RefSeq" id="WP_146647915.1">
    <property type="nucleotide sequence ID" value="NZ_CP012333.1"/>
</dbReference>
<dbReference type="InterPro" id="IPR050272">
    <property type="entry name" value="Isochorismatase-like_hydrls"/>
</dbReference>
<organism evidence="3 4">
    <name type="scientific">Labilithrix luteola</name>
    <dbReference type="NCBI Taxonomy" id="1391654"/>
    <lineage>
        <taxon>Bacteria</taxon>
        <taxon>Pseudomonadati</taxon>
        <taxon>Myxococcota</taxon>
        <taxon>Polyangia</taxon>
        <taxon>Polyangiales</taxon>
        <taxon>Labilitrichaceae</taxon>
        <taxon>Labilithrix</taxon>
    </lineage>
</organism>